<protein>
    <submittedName>
        <fullName evidence="1">Uncharacterized protein</fullName>
    </submittedName>
</protein>
<organism evidence="1 2">
    <name type="scientific">Aspergillus calidoustus</name>
    <dbReference type="NCBI Taxonomy" id="454130"/>
    <lineage>
        <taxon>Eukaryota</taxon>
        <taxon>Fungi</taxon>
        <taxon>Dikarya</taxon>
        <taxon>Ascomycota</taxon>
        <taxon>Pezizomycotina</taxon>
        <taxon>Eurotiomycetes</taxon>
        <taxon>Eurotiomycetidae</taxon>
        <taxon>Eurotiales</taxon>
        <taxon>Aspergillaceae</taxon>
        <taxon>Aspergillus</taxon>
        <taxon>Aspergillus subgen. Nidulantes</taxon>
    </lineage>
</organism>
<sequence>MFDYLLRCISSLQEEFEIQRQLRITNERVVSSTWIAITESSYKDPFTGHSRYWIAREKNPRAMRISTHPNDDSVSTSCQSYPSLSTSCLAPSNLLLALIPSTTSIMQRRCQMDSIKQEST</sequence>
<dbReference type="EMBL" id="CDMC01000007">
    <property type="protein sequence ID" value="CEN62257.1"/>
    <property type="molecule type" value="Genomic_DNA"/>
</dbReference>
<dbReference type="Proteomes" id="UP000054771">
    <property type="component" value="Unassembled WGS sequence"/>
</dbReference>
<keyword evidence="2" id="KW-1185">Reference proteome</keyword>
<evidence type="ECO:0000313" key="1">
    <source>
        <dbReference type="EMBL" id="CEN62257.1"/>
    </source>
</evidence>
<name>A0A0U5GV25_ASPCI</name>
<reference evidence="2" key="1">
    <citation type="journal article" date="2016" name="Genome Announc.">
        <title>Draft genome sequences of fungus Aspergillus calidoustus.</title>
        <authorList>
            <person name="Horn F."/>
            <person name="Linde J."/>
            <person name="Mattern D.J."/>
            <person name="Walther G."/>
            <person name="Guthke R."/>
            <person name="Scherlach K."/>
            <person name="Martin K."/>
            <person name="Brakhage A.A."/>
            <person name="Petzke L."/>
            <person name="Valiante V."/>
        </authorList>
    </citation>
    <scope>NUCLEOTIDE SEQUENCE [LARGE SCALE GENOMIC DNA]</scope>
    <source>
        <strain evidence="2">SF006504</strain>
    </source>
</reference>
<evidence type="ECO:0000313" key="2">
    <source>
        <dbReference type="Proteomes" id="UP000054771"/>
    </source>
</evidence>
<proteinExistence type="predicted"/>
<dbReference type="AlphaFoldDB" id="A0A0U5GV25"/>
<gene>
    <name evidence="1" type="ORF">ASPCAL08895</name>
</gene>
<accession>A0A0U5GV25</accession>